<evidence type="ECO:0000256" key="1">
    <source>
        <dbReference type="SAM" id="Phobius"/>
    </source>
</evidence>
<dbReference type="STRING" id="362413.RC62_3887"/>
<dbReference type="InterPro" id="IPR001173">
    <property type="entry name" value="Glyco_trans_2-like"/>
</dbReference>
<organism evidence="3 4">
    <name type="scientific">Flavobacterium aquidurense</name>
    <dbReference type="NCBI Taxonomy" id="362413"/>
    <lineage>
        <taxon>Bacteria</taxon>
        <taxon>Pseudomonadati</taxon>
        <taxon>Bacteroidota</taxon>
        <taxon>Flavobacteriia</taxon>
        <taxon>Flavobacteriales</taxon>
        <taxon>Flavobacteriaceae</taxon>
        <taxon>Flavobacterium</taxon>
    </lineage>
</organism>
<dbReference type="PATRIC" id="fig|362413.3.peg.3813"/>
<dbReference type="Proteomes" id="UP000050443">
    <property type="component" value="Unassembled WGS sequence"/>
</dbReference>
<dbReference type="RefSeq" id="WP_055093118.1">
    <property type="nucleotide sequence ID" value="NZ_JRLF01000007.1"/>
</dbReference>
<dbReference type="InterPro" id="IPR029044">
    <property type="entry name" value="Nucleotide-diphossugar_trans"/>
</dbReference>
<evidence type="ECO:0000313" key="4">
    <source>
        <dbReference type="Proteomes" id="UP000050443"/>
    </source>
</evidence>
<keyword evidence="1" id="KW-1133">Transmembrane helix</keyword>
<dbReference type="SUPFAM" id="SSF53448">
    <property type="entry name" value="Nucleotide-diphospho-sugar transferases"/>
    <property type="match status" value="1"/>
</dbReference>
<proteinExistence type="predicted"/>
<comment type="caution">
    <text evidence="3">The sequence shown here is derived from an EMBL/GenBank/DDBJ whole genome shotgun (WGS) entry which is preliminary data.</text>
</comment>
<keyword evidence="3" id="KW-0808">Transferase</keyword>
<dbReference type="Pfam" id="PF00535">
    <property type="entry name" value="Glycos_transf_2"/>
    <property type="match status" value="1"/>
</dbReference>
<name>A0A0Q0WB37_9FLAO</name>
<evidence type="ECO:0000313" key="3">
    <source>
        <dbReference type="EMBL" id="KQB41542.1"/>
    </source>
</evidence>
<dbReference type="GO" id="GO:0016740">
    <property type="term" value="F:transferase activity"/>
    <property type="evidence" value="ECO:0007669"/>
    <property type="project" value="UniProtKB-KW"/>
</dbReference>
<gene>
    <name evidence="3" type="ORF">RC62_3887</name>
</gene>
<feature type="domain" description="Glycosyltransferase 2-like" evidence="2">
    <location>
        <begin position="10"/>
        <end position="88"/>
    </location>
</feature>
<evidence type="ECO:0000259" key="2">
    <source>
        <dbReference type="Pfam" id="PF00535"/>
    </source>
</evidence>
<feature type="transmembrane region" description="Helical" evidence="1">
    <location>
        <begin position="282"/>
        <end position="300"/>
    </location>
</feature>
<keyword evidence="1" id="KW-0812">Transmembrane</keyword>
<dbReference type="Gene3D" id="3.90.550.10">
    <property type="entry name" value="Spore Coat Polysaccharide Biosynthesis Protein SpsA, Chain A"/>
    <property type="match status" value="1"/>
</dbReference>
<reference evidence="3 4" key="1">
    <citation type="submission" date="2014-09" db="EMBL/GenBank/DDBJ databases">
        <title>Genome sequence of Flavobacterium aquidurense RC62.</title>
        <authorList>
            <person name="Kim J.F."/>
            <person name="Kwak M.-J."/>
        </authorList>
    </citation>
    <scope>NUCLEOTIDE SEQUENCE [LARGE SCALE GENOMIC DNA]</scope>
    <source>
        <strain evidence="3 4">RC62</strain>
    </source>
</reference>
<dbReference type="AlphaFoldDB" id="A0A0Q0WB37"/>
<protein>
    <submittedName>
        <fullName evidence="3">Glycosyltransferase, group 2 family protein</fullName>
    </submittedName>
</protein>
<keyword evidence="1" id="KW-0472">Membrane</keyword>
<dbReference type="OrthoDB" id="1334872at2"/>
<accession>A0A0Q0WB37</accession>
<sequence length="312" mass="36472">MNPISEIFLSICIPTNGRIEILKKTLDSIYDDCEVNYLDFEVILSDNSTNNELVLLLESYKKYPNIVYSKTTCEGFLNSANALKMGNGLFLKLHNNYTILNKGSLSQMISFIKANKNIEPLVFFTNGHLNEHDIKLFDSFDLFSSKLSYWNSWSTGFSMWKKDLDKYSNEELNPMFPQTSLLLLLSNKKTFVINDITLFNNQEVPRKGGYNLFKTFCIDYLSIINEAKQKKIITLNTFKKIKKDLFYNYLVISYYNTKIKQNDYTFELLDIRKSVAPNYSISHYYLLVFLAYFTAFKISLREKLVEMKIIKD</sequence>
<dbReference type="EMBL" id="JRLF01000007">
    <property type="protein sequence ID" value="KQB41542.1"/>
    <property type="molecule type" value="Genomic_DNA"/>
</dbReference>